<protein>
    <submittedName>
        <fullName evidence="2">Uncharacterized protein</fullName>
    </submittedName>
</protein>
<sequence>MDSRRGQKGYNRRQGTQGKRSFGRKLPIGEWRPAIPFWEKDFCRSVGLVPWKKLVETKRYMHIYDRVLKWDDSAVEEAFHNAKKRFWAGINGIPCGIALPNPNLYIDEVDWASKVDPELLCDLERGPEALDGGNNTGNYSGMIIFGEVLLDQWASTYGDLDRKDGHKFKSGPDIVCDNWDTWDWG</sequence>
<reference evidence="2 3" key="1">
    <citation type="submission" date="2024-11" db="EMBL/GenBank/DDBJ databases">
        <title>Chromosome-level genome assembly of Eucalyptus globulus Labill. provides insights into its genome evolution.</title>
        <authorList>
            <person name="Li X."/>
        </authorList>
    </citation>
    <scope>NUCLEOTIDE SEQUENCE [LARGE SCALE GENOMIC DNA]</scope>
    <source>
        <strain evidence="2">CL2024</strain>
        <tissue evidence="2">Fresh tender leaves</tissue>
    </source>
</reference>
<dbReference type="Proteomes" id="UP001634007">
    <property type="component" value="Unassembled WGS sequence"/>
</dbReference>
<dbReference type="AlphaFoldDB" id="A0ABD3INR6"/>
<evidence type="ECO:0000256" key="1">
    <source>
        <dbReference type="SAM" id="MobiDB-lite"/>
    </source>
</evidence>
<keyword evidence="3" id="KW-1185">Reference proteome</keyword>
<dbReference type="PANTHER" id="PTHR34567">
    <property type="entry name" value="FK506-BINDING-LIKE PROTEIN"/>
    <property type="match status" value="1"/>
</dbReference>
<gene>
    <name evidence="2" type="ORF">ACJRO7_007496</name>
</gene>
<evidence type="ECO:0000313" key="2">
    <source>
        <dbReference type="EMBL" id="KAL3715757.1"/>
    </source>
</evidence>
<accession>A0ABD3INR6</accession>
<dbReference type="PANTHER" id="PTHR34567:SF3">
    <property type="entry name" value="FK506-BINDING-LIKE PROTEIN"/>
    <property type="match status" value="1"/>
</dbReference>
<comment type="caution">
    <text evidence="2">The sequence shown here is derived from an EMBL/GenBank/DDBJ whole genome shotgun (WGS) entry which is preliminary data.</text>
</comment>
<feature type="region of interest" description="Disordered" evidence="1">
    <location>
        <begin position="1"/>
        <end position="24"/>
    </location>
</feature>
<feature type="compositionally biased region" description="Basic residues" evidence="1">
    <location>
        <begin position="1"/>
        <end position="11"/>
    </location>
</feature>
<organism evidence="2 3">
    <name type="scientific">Eucalyptus globulus</name>
    <name type="common">Tasmanian blue gum</name>
    <dbReference type="NCBI Taxonomy" id="34317"/>
    <lineage>
        <taxon>Eukaryota</taxon>
        <taxon>Viridiplantae</taxon>
        <taxon>Streptophyta</taxon>
        <taxon>Embryophyta</taxon>
        <taxon>Tracheophyta</taxon>
        <taxon>Spermatophyta</taxon>
        <taxon>Magnoliopsida</taxon>
        <taxon>eudicotyledons</taxon>
        <taxon>Gunneridae</taxon>
        <taxon>Pentapetalae</taxon>
        <taxon>rosids</taxon>
        <taxon>malvids</taxon>
        <taxon>Myrtales</taxon>
        <taxon>Myrtaceae</taxon>
        <taxon>Myrtoideae</taxon>
        <taxon>Eucalypteae</taxon>
        <taxon>Eucalyptus</taxon>
    </lineage>
</organism>
<dbReference type="EMBL" id="JBJKBG010000011">
    <property type="protein sequence ID" value="KAL3715757.1"/>
    <property type="molecule type" value="Genomic_DNA"/>
</dbReference>
<proteinExistence type="predicted"/>
<evidence type="ECO:0000313" key="3">
    <source>
        <dbReference type="Proteomes" id="UP001634007"/>
    </source>
</evidence>
<name>A0ABD3INR6_EUCGL</name>